<reference evidence="9" key="5">
    <citation type="submission" date="2021-05" db="UniProtKB">
        <authorList>
            <consortium name="EnsemblPlants"/>
        </authorList>
    </citation>
    <scope>IDENTIFICATION</scope>
    <source>
        <strain evidence="9">cv. B73</strain>
    </source>
</reference>
<dbReference type="PROSITE" id="PS51704">
    <property type="entry name" value="GP_PDE"/>
    <property type="match status" value="1"/>
</dbReference>
<reference evidence="7" key="1">
    <citation type="journal article" date="2009" name="PLoS Genet.">
        <title>Sequencing, mapping, and analysis of 27,455 maize full-length cDNAs.</title>
        <authorList>
            <person name="Soderlund C."/>
            <person name="Descour A."/>
            <person name="Kudrna D."/>
            <person name="Bomhoff M."/>
            <person name="Boyd L."/>
            <person name="Currie J."/>
            <person name="Angelova A."/>
            <person name="Collura K."/>
            <person name="Wissotski M."/>
            <person name="Ashley E."/>
            <person name="Morrow D."/>
            <person name="Fernandes J."/>
            <person name="Walbot V."/>
            <person name="Yu Y."/>
        </authorList>
    </citation>
    <scope>NUCLEOTIDE SEQUENCE</scope>
    <source>
        <strain evidence="7">B73</strain>
    </source>
</reference>
<dbReference type="Gene3D" id="3.20.20.190">
    <property type="entry name" value="Phosphatidylinositol (PI) phosphodiesterase"/>
    <property type="match status" value="1"/>
</dbReference>
<reference evidence="9" key="4">
    <citation type="submission" date="2019-07" db="EMBL/GenBank/DDBJ databases">
        <authorList>
            <person name="Seetharam A."/>
            <person name="Woodhouse M."/>
            <person name="Cannon E."/>
        </authorList>
    </citation>
    <scope>NUCLEOTIDE SEQUENCE [LARGE SCALE GENOMIC DNA]</scope>
    <source>
        <strain evidence="9">cv. B73</strain>
    </source>
</reference>
<dbReference type="Gramene" id="Zm00001eb241920_T002">
    <property type="protein sequence ID" value="Zm00001eb241920_P002"/>
    <property type="gene ID" value="Zm00001eb241920"/>
</dbReference>
<dbReference type="Proteomes" id="UP000007305">
    <property type="component" value="Chromosome 5"/>
</dbReference>
<gene>
    <name evidence="9" type="primary">LOC100191201</name>
    <name evidence="8" type="ORF">ZEAMMB73_Zm00001d016588</name>
</gene>
<name>B4F7Z4_MAIZE</name>
<comment type="similarity">
    <text evidence="1">Belongs to the glycerophosphoryl diester phosphodiesterase family.</text>
</comment>
<dbReference type="HOGENOM" id="CLU_013007_0_0_1"/>
<dbReference type="OrthoDB" id="1058301at2759"/>
<dbReference type="RefSeq" id="NP_001130108.1">
    <property type="nucleotide sequence ID" value="NM_001136636.1"/>
</dbReference>
<sequence>MALLKAARVADVPTLDVVVAPGLVAVAKARSAAAVGGRFSVIGHRGKGMNALASEDPRLREVRENTVRSFNDAGRFPVDYVEFDVQVTKDGCPIIFHDNFIFTQDDGKISQKRVADIQLEDFLQYGLQNEQGKVGKPLLRRLKDGRMVNWNVQSEDALCTLEEAFEKVNPRLGFNVELKFDDSLEYTEEELTRILQAILKVVFEYAKDRPILFSSFQPDAAQLMRKLQGTYPVYFLTNGGTELYADVRRNSLEEAVKLCLAGGLQGIVSEARGIFRHPAAVPKIKEANLSLLTYGTLNNVPEAVYMQHLMGVNGVIVDLVPEITEAVSELIALPEPDLDLEVGSLSNQAAARGATTPNFSQREISFLLRLIPELVQ</sequence>
<dbReference type="InterPro" id="IPR051578">
    <property type="entry name" value="GDPD"/>
</dbReference>
<evidence type="ECO:0000256" key="3">
    <source>
        <dbReference type="ARBA" id="ARBA00022798"/>
    </source>
</evidence>
<dbReference type="GO" id="GO:0006071">
    <property type="term" value="P:glycerol metabolic process"/>
    <property type="evidence" value="ECO:0007669"/>
    <property type="project" value="UniProtKB-KW"/>
</dbReference>
<keyword evidence="11" id="KW-1267">Proteomics identification</keyword>
<feature type="domain" description="GP-PDE" evidence="6">
    <location>
        <begin position="39"/>
        <end position="327"/>
    </location>
</feature>
<dbReference type="InterPro" id="IPR017946">
    <property type="entry name" value="PLC-like_Pdiesterase_TIM-brl"/>
</dbReference>
<keyword evidence="3" id="KW-0319">Glycerol metabolism</keyword>
<dbReference type="EnsemblPlants" id="Zm00001eb241920_T001">
    <property type="protein sequence ID" value="Zm00001eb241920_P001"/>
    <property type="gene ID" value="Zm00001eb241920"/>
</dbReference>
<dbReference type="EnsemblPlants" id="Zm00001eb241920_T002">
    <property type="protein sequence ID" value="Zm00001eb241920_P002"/>
    <property type="gene ID" value="Zm00001eb241920"/>
</dbReference>
<dbReference type="GeneID" id="100191201"/>
<reference evidence="10" key="2">
    <citation type="journal article" date="2009" name="Science">
        <title>The B73 maize genome: complexity, diversity, and dynamics.</title>
        <authorList>
            <person name="Schnable P.S."/>
            <person name="Ware D."/>
            <person name="Fulton R.S."/>
            <person name="Stein J.C."/>
            <person name="Wei F."/>
            <person name="Pasternak S."/>
            <person name="Liang C."/>
            <person name="Zhang J."/>
            <person name="Fulton L."/>
            <person name="Graves T.A."/>
            <person name="Minx P."/>
            <person name="Reily A.D."/>
            <person name="Courtney L."/>
            <person name="Kruchowski S.S."/>
            <person name="Tomlinson C."/>
            <person name="Strong C."/>
            <person name="Delehaunty K."/>
            <person name="Fronick C."/>
            <person name="Courtney B."/>
            <person name="Rock S.M."/>
            <person name="Belter E."/>
            <person name="Du F."/>
            <person name="Kim K."/>
            <person name="Abbott R.M."/>
            <person name="Cotton M."/>
            <person name="Levy A."/>
            <person name="Marchetto P."/>
            <person name="Ochoa K."/>
            <person name="Jackson S.M."/>
            <person name="Gillam B."/>
            <person name="Chen W."/>
            <person name="Yan L."/>
            <person name="Higginbotham J."/>
            <person name="Cardenas M."/>
            <person name="Waligorski J."/>
            <person name="Applebaum E."/>
            <person name="Phelps L."/>
            <person name="Falcone J."/>
            <person name="Kanchi K."/>
            <person name="Thane T."/>
            <person name="Scimone A."/>
            <person name="Thane N."/>
            <person name="Henke J."/>
            <person name="Wang T."/>
            <person name="Ruppert J."/>
            <person name="Shah N."/>
            <person name="Rotter K."/>
            <person name="Hodges J."/>
            <person name="Ingenthron E."/>
            <person name="Cordes M."/>
            <person name="Kohlberg S."/>
            <person name="Sgro J."/>
            <person name="Delgado B."/>
            <person name="Mead K."/>
            <person name="Chinwalla A."/>
            <person name="Leonard S."/>
            <person name="Crouse K."/>
            <person name="Collura K."/>
            <person name="Kudrna D."/>
            <person name="Currie J."/>
            <person name="He R."/>
            <person name="Angelova A."/>
            <person name="Rajasekar S."/>
            <person name="Mueller T."/>
            <person name="Lomeli R."/>
            <person name="Scara G."/>
            <person name="Ko A."/>
            <person name="Delaney K."/>
            <person name="Wissotski M."/>
            <person name="Lopez G."/>
            <person name="Campos D."/>
            <person name="Braidotti M."/>
            <person name="Ashley E."/>
            <person name="Golser W."/>
            <person name="Kim H."/>
            <person name="Lee S."/>
            <person name="Lin J."/>
            <person name="Dujmic Z."/>
            <person name="Kim W."/>
            <person name="Talag J."/>
            <person name="Zuccolo A."/>
            <person name="Fan C."/>
            <person name="Sebastian A."/>
            <person name="Kramer M."/>
            <person name="Spiegel L."/>
            <person name="Nascimento L."/>
            <person name="Zutavern T."/>
            <person name="Miller B."/>
            <person name="Ambroise C."/>
            <person name="Muller S."/>
            <person name="Spooner W."/>
            <person name="Narechania A."/>
            <person name="Ren L."/>
            <person name="Wei S."/>
            <person name="Kumari S."/>
            <person name="Faga B."/>
            <person name="Levy M.J."/>
            <person name="McMahan L."/>
            <person name="Van Buren P."/>
            <person name="Vaughn M.W."/>
            <person name="Ying K."/>
            <person name="Yeh C.-T."/>
            <person name="Emrich S.J."/>
            <person name="Jia Y."/>
            <person name="Kalyanaraman A."/>
            <person name="Hsia A.-P."/>
            <person name="Barbazuk W.B."/>
            <person name="Baucom R.S."/>
            <person name="Brutnell T.P."/>
            <person name="Carpita N.C."/>
            <person name="Chaparro C."/>
            <person name="Chia J.-M."/>
            <person name="Deragon J.-M."/>
            <person name="Estill J.C."/>
            <person name="Fu Y."/>
            <person name="Jeddeloh J.A."/>
            <person name="Han Y."/>
            <person name="Lee H."/>
            <person name="Li P."/>
            <person name="Lisch D.R."/>
            <person name="Liu S."/>
            <person name="Liu Z."/>
            <person name="Nagel D.H."/>
            <person name="McCann M.C."/>
            <person name="SanMiguel P."/>
            <person name="Myers A.M."/>
            <person name="Nettleton D."/>
            <person name="Nguyen J."/>
            <person name="Penning B.W."/>
            <person name="Ponnala L."/>
            <person name="Schneider K.L."/>
            <person name="Schwartz D.C."/>
            <person name="Sharma A."/>
            <person name="Soderlund C."/>
            <person name="Springer N.M."/>
            <person name="Sun Q."/>
            <person name="Wang H."/>
            <person name="Waterman M."/>
            <person name="Westerman R."/>
            <person name="Wolfgruber T.K."/>
            <person name="Yang L."/>
            <person name="Yu Y."/>
            <person name="Zhang L."/>
            <person name="Zhou S."/>
            <person name="Zhu Q."/>
            <person name="Bennetzen J.L."/>
            <person name="Dawe R.K."/>
            <person name="Jiang J."/>
            <person name="Jiang N."/>
            <person name="Presting G.G."/>
            <person name="Wessler S.R."/>
            <person name="Aluru S."/>
            <person name="Martienssen R.A."/>
            <person name="Clifton S.W."/>
            <person name="McCombie W.R."/>
            <person name="Wing R.A."/>
            <person name="Wilson R.K."/>
        </authorList>
    </citation>
    <scope>NUCLEOTIDE SEQUENCE [LARGE SCALE GENOMIC DNA]</scope>
    <source>
        <strain evidence="10">cv. B73</strain>
    </source>
</reference>
<evidence type="ECO:0000256" key="2">
    <source>
        <dbReference type="ARBA" id="ARBA00012247"/>
    </source>
</evidence>
<dbReference type="eggNOG" id="KOG2421">
    <property type="taxonomic scope" value="Eukaryota"/>
</dbReference>
<organism evidence="7">
    <name type="scientific">Zea mays</name>
    <name type="common">Maize</name>
    <dbReference type="NCBI Taxonomy" id="4577"/>
    <lineage>
        <taxon>Eukaryota</taxon>
        <taxon>Viridiplantae</taxon>
        <taxon>Streptophyta</taxon>
        <taxon>Embryophyta</taxon>
        <taxon>Tracheophyta</taxon>
        <taxon>Spermatophyta</taxon>
        <taxon>Magnoliopsida</taxon>
        <taxon>Liliopsida</taxon>
        <taxon>Poales</taxon>
        <taxon>Poaceae</taxon>
        <taxon>PACMAD clade</taxon>
        <taxon>Panicoideae</taxon>
        <taxon>Andropogonodae</taxon>
        <taxon>Andropogoneae</taxon>
        <taxon>Tripsacinae</taxon>
        <taxon>Zea</taxon>
    </lineage>
</organism>
<dbReference type="PaxDb" id="4577-GRMZM2G018820_P01"/>
<accession>B4F7Z4</accession>
<keyword evidence="4" id="KW-0378">Hydrolase</keyword>
<evidence type="ECO:0000313" key="7">
    <source>
        <dbReference type="EMBL" id="ACF78237.1"/>
    </source>
</evidence>
<dbReference type="AlphaFoldDB" id="B4F7Z4"/>
<dbReference type="ExpressionAtlas" id="B4F7Z4">
    <property type="expression patterns" value="baseline and differential"/>
</dbReference>
<evidence type="ECO:0000313" key="10">
    <source>
        <dbReference type="Proteomes" id="UP000007305"/>
    </source>
</evidence>
<reference evidence="8" key="3">
    <citation type="submission" date="2015-12" db="EMBL/GenBank/DDBJ databases">
        <title>Update maize B73 reference genome by single molecule sequencing technologies.</title>
        <authorList>
            <consortium name="Maize Genome Sequencing Project"/>
            <person name="Ware D."/>
        </authorList>
    </citation>
    <scope>NUCLEOTIDE SEQUENCE</scope>
    <source>
        <tissue evidence="8">Seedling</tissue>
    </source>
</reference>
<evidence type="ECO:0000256" key="4">
    <source>
        <dbReference type="ARBA" id="ARBA00022801"/>
    </source>
</evidence>
<evidence type="ECO:0000313" key="9">
    <source>
        <dbReference type="EnsemblPlants" id="Zm00001eb241920_P001"/>
    </source>
</evidence>
<dbReference type="InterPro" id="IPR030395">
    <property type="entry name" value="GP_PDE_dom"/>
</dbReference>
<evidence type="ECO:0000259" key="6">
    <source>
        <dbReference type="PROSITE" id="PS51704"/>
    </source>
</evidence>
<evidence type="ECO:0000313" key="8">
    <source>
        <dbReference type="EMBL" id="AQK71218.1"/>
    </source>
</evidence>
<dbReference type="KEGG" id="zma:100191201"/>
<evidence type="ECO:0007829" key="11">
    <source>
        <dbReference type="PeptideAtlas" id="B4F7Z4"/>
    </source>
</evidence>
<proteinExistence type="evidence at protein level"/>
<dbReference type="EMBL" id="BT063813">
    <property type="protein sequence ID" value="ACN28510.1"/>
    <property type="molecule type" value="mRNA"/>
</dbReference>
<dbReference type="EMBL" id="CM000781">
    <property type="protein sequence ID" value="AQK71218.1"/>
    <property type="molecule type" value="Genomic_DNA"/>
</dbReference>
<evidence type="ECO:0000256" key="1">
    <source>
        <dbReference type="ARBA" id="ARBA00007277"/>
    </source>
</evidence>
<dbReference type="SUPFAM" id="SSF51695">
    <property type="entry name" value="PLC-like phosphodiesterases"/>
    <property type="match status" value="1"/>
</dbReference>
<dbReference type="GO" id="GO:0008889">
    <property type="term" value="F:glycerophosphodiester phosphodiesterase activity"/>
    <property type="evidence" value="ECO:0007669"/>
    <property type="project" value="UniProtKB-EC"/>
</dbReference>
<protein>
    <recommendedName>
        <fullName evidence="2">glycerophosphodiester phosphodiesterase</fullName>
        <ecNumber evidence="2">3.1.4.46</ecNumber>
    </recommendedName>
</protein>
<dbReference type="GO" id="GO:0046475">
    <property type="term" value="P:glycerophospholipid catabolic process"/>
    <property type="evidence" value="ECO:0000318"/>
    <property type="project" value="GO_Central"/>
</dbReference>
<keyword evidence="10" id="KW-1185">Reference proteome</keyword>
<dbReference type="FunFam" id="3.20.20.190:FF:000034">
    <property type="entry name" value="Glycerophosphodiester phosphodiesterase GDPD2"/>
    <property type="match status" value="1"/>
</dbReference>
<dbReference type="PANTHER" id="PTHR22958:SF1">
    <property type="entry name" value="GLYCEROPHOSPHOCHOLINE PHOSPHODIESTERASE GPCPD1"/>
    <property type="match status" value="1"/>
</dbReference>
<evidence type="ECO:0000256" key="5">
    <source>
        <dbReference type="ARBA" id="ARBA00047512"/>
    </source>
</evidence>
<dbReference type="Gramene" id="Zm00001eb241920_T001">
    <property type="protein sequence ID" value="Zm00001eb241920_P001"/>
    <property type="gene ID" value="Zm00001eb241920"/>
</dbReference>
<dbReference type="PANTHER" id="PTHR22958">
    <property type="entry name" value="GLYCEROPHOSPHORYL DIESTER PHOSPHODIESTERASE"/>
    <property type="match status" value="1"/>
</dbReference>
<dbReference type="EC" id="3.1.4.46" evidence="2"/>
<comment type="catalytic activity">
    <reaction evidence="5">
        <text>a sn-glycero-3-phosphodiester + H2O = an alcohol + sn-glycerol 3-phosphate + H(+)</text>
        <dbReference type="Rhea" id="RHEA:12969"/>
        <dbReference type="ChEBI" id="CHEBI:15377"/>
        <dbReference type="ChEBI" id="CHEBI:15378"/>
        <dbReference type="ChEBI" id="CHEBI:30879"/>
        <dbReference type="ChEBI" id="CHEBI:57597"/>
        <dbReference type="ChEBI" id="CHEBI:83408"/>
        <dbReference type="EC" id="3.1.4.46"/>
    </reaction>
</comment>
<dbReference type="EMBL" id="BT033232">
    <property type="protein sequence ID" value="ACF78237.1"/>
    <property type="molecule type" value="mRNA"/>
</dbReference>
<dbReference type="Pfam" id="PF03009">
    <property type="entry name" value="GDPD"/>
    <property type="match status" value="1"/>
</dbReference>